<dbReference type="Proteomes" id="UP000712673">
    <property type="component" value="Unassembled WGS sequence"/>
</dbReference>
<organism evidence="2 3">
    <name type="scientific">Tectimicrobiota bacterium</name>
    <dbReference type="NCBI Taxonomy" id="2528274"/>
    <lineage>
        <taxon>Bacteria</taxon>
        <taxon>Pseudomonadati</taxon>
        <taxon>Nitrospinota/Tectimicrobiota group</taxon>
        <taxon>Candidatus Tectimicrobiota</taxon>
    </lineage>
</organism>
<evidence type="ECO:0000313" key="3">
    <source>
        <dbReference type="Proteomes" id="UP000712673"/>
    </source>
</evidence>
<dbReference type="InterPro" id="IPR012341">
    <property type="entry name" value="6hp_glycosidase-like_sf"/>
</dbReference>
<protein>
    <submittedName>
        <fullName evidence="2">Uncharacterized protein</fullName>
    </submittedName>
</protein>
<dbReference type="InterPro" id="IPR010905">
    <property type="entry name" value="Glyco_hydro_88"/>
</dbReference>
<accession>A0A937W5G8</accession>
<keyword evidence="1" id="KW-0378">Hydrolase</keyword>
<dbReference type="AlphaFoldDB" id="A0A937W5G8"/>
<evidence type="ECO:0000313" key="2">
    <source>
        <dbReference type="EMBL" id="MBM3226553.1"/>
    </source>
</evidence>
<dbReference type="EMBL" id="VGLS01000951">
    <property type="protein sequence ID" value="MBM3226553.1"/>
    <property type="molecule type" value="Genomic_DNA"/>
</dbReference>
<dbReference type="Gene3D" id="1.50.10.10">
    <property type="match status" value="1"/>
</dbReference>
<name>A0A937W5G8_UNCTE</name>
<dbReference type="InterPro" id="IPR008928">
    <property type="entry name" value="6-hairpin_glycosidase_sf"/>
</dbReference>
<dbReference type="GO" id="GO:0005975">
    <property type="term" value="P:carbohydrate metabolic process"/>
    <property type="evidence" value="ECO:0007669"/>
    <property type="project" value="InterPro"/>
</dbReference>
<comment type="caution">
    <text evidence="2">The sequence shown here is derived from an EMBL/GenBank/DDBJ whole genome shotgun (WGS) entry which is preliminary data.</text>
</comment>
<sequence>FAMARAVRRGWIDATYGRTLDLAWQGVVERIDDAGGLVDCCTNTGAQENLQAYIDRPAIFGRDDRGGSMAMWFALEMEQLARTR</sequence>
<dbReference type="GO" id="GO:0016787">
    <property type="term" value="F:hydrolase activity"/>
    <property type="evidence" value="ECO:0007669"/>
    <property type="project" value="UniProtKB-KW"/>
</dbReference>
<dbReference type="Pfam" id="PF07470">
    <property type="entry name" value="Glyco_hydro_88"/>
    <property type="match status" value="1"/>
</dbReference>
<reference evidence="2" key="1">
    <citation type="submission" date="2019-03" db="EMBL/GenBank/DDBJ databases">
        <title>Lake Tanganyika Metagenome-Assembled Genomes (MAGs).</title>
        <authorList>
            <person name="Tran P."/>
        </authorList>
    </citation>
    <scope>NUCLEOTIDE SEQUENCE</scope>
    <source>
        <strain evidence="2">K_DeepCast_65m_m2_066</strain>
    </source>
</reference>
<evidence type="ECO:0000256" key="1">
    <source>
        <dbReference type="ARBA" id="ARBA00022801"/>
    </source>
</evidence>
<feature type="non-terminal residue" evidence="2">
    <location>
        <position position="1"/>
    </location>
</feature>
<dbReference type="SUPFAM" id="SSF48208">
    <property type="entry name" value="Six-hairpin glycosidases"/>
    <property type="match status" value="1"/>
</dbReference>
<gene>
    <name evidence="2" type="ORF">FJZ47_22545</name>
</gene>
<proteinExistence type="predicted"/>